<accession>A0A9D1UAT6</accession>
<sequence length="52" mass="5485">MADIVIVAAIAIAAFFIIRNQLRRIRKGGCGCGCAGCSGCGAEKKRSQTQDR</sequence>
<keyword evidence="1" id="KW-1133">Transmembrane helix</keyword>
<comment type="caution">
    <text evidence="2">The sequence shown here is derived from an EMBL/GenBank/DDBJ whole genome shotgun (WGS) entry which is preliminary data.</text>
</comment>
<dbReference type="AlphaFoldDB" id="A0A9D1UAT6"/>
<evidence type="ECO:0000313" key="3">
    <source>
        <dbReference type="Proteomes" id="UP000824265"/>
    </source>
</evidence>
<dbReference type="Proteomes" id="UP000824265">
    <property type="component" value="Unassembled WGS sequence"/>
</dbReference>
<dbReference type="Pfam" id="PF12669">
    <property type="entry name" value="FeoB_associated"/>
    <property type="match status" value="1"/>
</dbReference>
<name>A0A9D1UAT6_9FIRM</name>
<dbReference type="RefSeq" id="WP_318702875.1">
    <property type="nucleotide sequence ID" value="NZ_CALWMU010000027.1"/>
</dbReference>
<reference evidence="2" key="2">
    <citation type="submission" date="2021-04" db="EMBL/GenBank/DDBJ databases">
        <authorList>
            <person name="Gilroy R."/>
        </authorList>
    </citation>
    <scope>NUCLEOTIDE SEQUENCE</scope>
    <source>
        <strain evidence="2">CHK195-6426</strain>
    </source>
</reference>
<gene>
    <name evidence="2" type="ORF">H9742_02700</name>
</gene>
<protein>
    <submittedName>
        <fullName evidence="2">FeoB-associated Cys-rich membrane protein</fullName>
    </submittedName>
</protein>
<proteinExistence type="predicted"/>
<dbReference type="EMBL" id="DXGH01000012">
    <property type="protein sequence ID" value="HIW80428.1"/>
    <property type="molecule type" value="Genomic_DNA"/>
</dbReference>
<keyword evidence="1" id="KW-0812">Transmembrane</keyword>
<organism evidence="2 3">
    <name type="scientific">Candidatus Acetatifactor stercoripullorum</name>
    <dbReference type="NCBI Taxonomy" id="2838414"/>
    <lineage>
        <taxon>Bacteria</taxon>
        <taxon>Bacillati</taxon>
        <taxon>Bacillota</taxon>
        <taxon>Clostridia</taxon>
        <taxon>Lachnospirales</taxon>
        <taxon>Lachnospiraceae</taxon>
        <taxon>Acetatifactor</taxon>
    </lineage>
</organism>
<evidence type="ECO:0000313" key="2">
    <source>
        <dbReference type="EMBL" id="HIW80428.1"/>
    </source>
</evidence>
<keyword evidence="1" id="KW-0472">Membrane</keyword>
<reference evidence="2" key="1">
    <citation type="journal article" date="2021" name="PeerJ">
        <title>Extensive microbial diversity within the chicken gut microbiome revealed by metagenomics and culture.</title>
        <authorList>
            <person name="Gilroy R."/>
            <person name="Ravi A."/>
            <person name="Getino M."/>
            <person name="Pursley I."/>
            <person name="Horton D.L."/>
            <person name="Alikhan N.F."/>
            <person name="Baker D."/>
            <person name="Gharbi K."/>
            <person name="Hall N."/>
            <person name="Watson M."/>
            <person name="Adriaenssens E.M."/>
            <person name="Foster-Nyarko E."/>
            <person name="Jarju S."/>
            <person name="Secka A."/>
            <person name="Antonio M."/>
            <person name="Oren A."/>
            <person name="Chaudhuri R.R."/>
            <person name="La Ragione R."/>
            <person name="Hildebrand F."/>
            <person name="Pallen M.J."/>
        </authorList>
    </citation>
    <scope>NUCLEOTIDE SEQUENCE</scope>
    <source>
        <strain evidence="2">CHK195-6426</strain>
    </source>
</reference>
<evidence type="ECO:0000256" key="1">
    <source>
        <dbReference type="SAM" id="Phobius"/>
    </source>
</evidence>
<feature type="transmembrane region" description="Helical" evidence="1">
    <location>
        <begin position="6"/>
        <end position="22"/>
    </location>
</feature>